<feature type="domain" description="DUF8091" evidence="1">
    <location>
        <begin position="30"/>
        <end position="183"/>
    </location>
</feature>
<comment type="caution">
    <text evidence="2">The sequence shown here is derived from an EMBL/GenBank/DDBJ whole genome shotgun (WGS) entry which is preliminary data.</text>
</comment>
<name>A0A9D1YS89_9FIRM</name>
<sequence length="247" mass="28490">MIDQKRFNLAKEKIVGQDRERNGIGTLSEKTVHAVLKNYYAPDESTHEISVGGCVADICTGEEILEIQTRSFDRLREKLDRFLPLCPVTIIYPIPHEKRLIWIDEETGELSAPRKSPLTGNPYMAFKELYRIRRYLLRDGLRLKLVLLDMEEYRLLNGWSRDKKKGSTRFDRIPTRIVEEVCIDCPQDYMQFVPYGLAEPFTFREFAKAAHIRNALAQSALPILTDAGAVERVGKKGNAWLYRVKEG</sequence>
<proteinExistence type="predicted"/>
<accession>A0A9D1YS89</accession>
<dbReference type="InterPro" id="IPR058404">
    <property type="entry name" value="DUF8091"/>
</dbReference>
<dbReference type="EMBL" id="DXDD01000143">
    <property type="protein sequence ID" value="HIY61326.1"/>
    <property type="molecule type" value="Genomic_DNA"/>
</dbReference>
<dbReference type="AlphaFoldDB" id="A0A9D1YS89"/>
<organism evidence="2 3">
    <name type="scientific">Candidatus Eisenbergiella pullistercoris</name>
    <dbReference type="NCBI Taxonomy" id="2838555"/>
    <lineage>
        <taxon>Bacteria</taxon>
        <taxon>Bacillati</taxon>
        <taxon>Bacillota</taxon>
        <taxon>Clostridia</taxon>
        <taxon>Lachnospirales</taxon>
        <taxon>Lachnospiraceae</taxon>
        <taxon>Eisenbergiella</taxon>
    </lineage>
</organism>
<reference evidence="2" key="1">
    <citation type="journal article" date="2021" name="PeerJ">
        <title>Extensive microbial diversity within the chicken gut microbiome revealed by metagenomics and culture.</title>
        <authorList>
            <person name="Gilroy R."/>
            <person name="Ravi A."/>
            <person name="Getino M."/>
            <person name="Pursley I."/>
            <person name="Horton D.L."/>
            <person name="Alikhan N.F."/>
            <person name="Baker D."/>
            <person name="Gharbi K."/>
            <person name="Hall N."/>
            <person name="Watson M."/>
            <person name="Adriaenssens E.M."/>
            <person name="Foster-Nyarko E."/>
            <person name="Jarju S."/>
            <person name="Secka A."/>
            <person name="Antonio M."/>
            <person name="Oren A."/>
            <person name="Chaudhuri R.R."/>
            <person name="La Ragione R."/>
            <person name="Hildebrand F."/>
            <person name="Pallen M.J."/>
        </authorList>
    </citation>
    <scope>NUCLEOTIDE SEQUENCE</scope>
    <source>
        <strain evidence="2">ChiSxjej3B15-24422</strain>
    </source>
</reference>
<dbReference type="Pfam" id="PF26351">
    <property type="entry name" value="DUF8091"/>
    <property type="match status" value="1"/>
</dbReference>
<gene>
    <name evidence="2" type="ORF">H9831_11725</name>
</gene>
<protein>
    <recommendedName>
        <fullName evidence="1">DUF8091 domain-containing protein</fullName>
    </recommendedName>
</protein>
<dbReference type="Proteomes" id="UP000824007">
    <property type="component" value="Unassembled WGS sequence"/>
</dbReference>
<evidence type="ECO:0000313" key="3">
    <source>
        <dbReference type="Proteomes" id="UP000824007"/>
    </source>
</evidence>
<evidence type="ECO:0000313" key="2">
    <source>
        <dbReference type="EMBL" id="HIY61326.1"/>
    </source>
</evidence>
<evidence type="ECO:0000259" key="1">
    <source>
        <dbReference type="Pfam" id="PF26351"/>
    </source>
</evidence>
<reference evidence="2" key="2">
    <citation type="submission" date="2021-04" db="EMBL/GenBank/DDBJ databases">
        <authorList>
            <person name="Gilroy R."/>
        </authorList>
    </citation>
    <scope>NUCLEOTIDE SEQUENCE</scope>
    <source>
        <strain evidence="2">ChiSxjej3B15-24422</strain>
    </source>
</reference>